<dbReference type="EMBL" id="FN430330">
    <property type="protein sequence ID" value="CAZ84641.1"/>
    <property type="molecule type" value="Genomic_DNA"/>
</dbReference>
<dbReference type="PROSITE" id="PS50089">
    <property type="entry name" value="ZF_RING_2"/>
    <property type="match status" value="1"/>
</dbReference>
<dbReference type="eggNOG" id="KOG1812">
    <property type="taxonomic scope" value="Eukaryota"/>
</dbReference>
<dbReference type="GO" id="GO:0016567">
    <property type="term" value="P:protein ubiquitination"/>
    <property type="evidence" value="ECO:0007669"/>
    <property type="project" value="InterPro"/>
</dbReference>
<dbReference type="Gene3D" id="1.20.120.1750">
    <property type="match status" value="1"/>
</dbReference>
<keyword evidence="13" id="KW-1185">Reference proteome</keyword>
<comment type="catalytic activity">
    <reaction evidence="1">
        <text>[E2 ubiquitin-conjugating enzyme]-S-ubiquitinyl-L-cysteine + [acceptor protein]-L-lysine = [E2 ubiquitin-conjugating enzyme]-L-cysteine + [acceptor protein]-N(6)-ubiquitinyl-L-lysine.</text>
        <dbReference type="EC" id="2.3.2.31"/>
    </reaction>
</comment>
<dbReference type="RefSeq" id="XP_002840450.1">
    <property type="nucleotide sequence ID" value="XM_002840404.1"/>
</dbReference>
<evidence type="ECO:0000313" key="13">
    <source>
        <dbReference type="Proteomes" id="UP000006911"/>
    </source>
</evidence>
<dbReference type="OMA" id="ETCTICK"/>
<dbReference type="InterPro" id="IPR013083">
    <property type="entry name" value="Znf_RING/FYVE/PHD"/>
</dbReference>
<dbReference type="CDD" id="cd20335">
    <property type="entry name" value="BRcat_RBR"/>
    <property type="match status" value="1"/>
</dbReference>
<keyword evidence="4" id="KW-0479">Metal-binding</keyword>
<dbReference type="KEGG" id="tml:GSTUM_00008965001"/>
<dbReference type="Pfam" id="PF13445">
    <property type="entry name" value="zf-RING_UBOX"/>
    <property type="match status" value="1"/>
</dbReference>
<dbReference type="Proteomes" id="UP000006911">
    <property type="component" value="Unassembled WGS sequence"/>
</dbReference>
<sequence>MDELSERLIISLQLQDIEEVLATRKGKGRQGDLAASNDELAFNTYRRYLQDSEQAIIGRRMTESLEEAMRADCDILTEIASVEGVAKSDRDLAIRLERVCEGEASSSDPGSEEWVSASDHTSEVSEIAVNEWQARLMLEDQTGVTPGPSWMPTRREPQRGCEICFDTFSVNLTLSAPCGHIYCQSCMKEVFLNACVDEMLFPPRCCKREIPFHMAEKVLSGKEVSEFRSKSREYSSKDRTYCCRPTCSEFIPSDWIRGDVGTCPKCFAVTCAMCKKEQHPGDCPQDKSLDLTLELAARSGWQRCKNCHALVEISSGCHHMTCRCSAEWCYNCGVTWKECECSDWDDGRLNRRAEELAMRGAPPNANRATIADLVGIYRTNLQVNHECEHVSGWRFLRGGAQCEMCHFNLPSYIFSCKRCELLACNRCRKNRI</sequence>
<dbReference type="InterPro" id="IPR031127">
    <property type="entry name" value="E3_UB_ligase_RBR"/>
</dbReference>
<dbReference type="EC" id="2.3.2.31" evidence="2"/>
<dbReference type="InterPro" id="IPR017907">
    <property type="entry name" value="Znf_RING_CS"/>
</dbReference>
<feature type="domain" description="RING-type" evidence="10">
    <location>
        <begin position="161"/>
        <end position="195"/>
    </location>
</feature>
<keyword evidence="8" id="KW-0862">Zinc</keyword>
<evidence type="ECO:0000256" key="5">
    <source>
        <dbReference type="ARBA" id="ARBA00022737"/>
    </source>
</evidence>
<keyword evidence="5" id="KW-0677">Repeat</keyword>
<dbReference type="SUPFAM" id="SSF57850">
    <property type="entry name" value="RING/U-box"/>
    <property type="match status" value="2"/>
</dbReference>
<dbReference type="InParanoid" id="D5GJE8"/>
<evidence type="ECO:0000256" key="3">
    <source>
        <dbReference type="ARBA" id="ARBA00022679"/>
    </source>
</evidence>
<dbReference type="InterPro" id="IPR044066">
    <property type="entry name" value="TRIAD_supradom"/>
</dbReference>
<dbReference type="AlphaFoldDB" id="D5GJE8"/>
<keyword evidence="3" id="KW-0808">Transferase</keyword>
<dbReference type="InterPro" id="IPR002867">
    <property type="entry name" value="IBR_dom"/>
</dbReference>
<protein>
    <recommendedName>
        <fullName evidence="2">RBR-type E3 ubiquitin transferase</fullName>
        <ecNumber evidence="2">2.3.2.31</ecNumber>
    </recommendedName>
</protein>
<accession>D5GJE8</accession>
<dbReference type="Pfam" id="PF01485">
    <property type="entry name" value="IBR"/>
    <property type="match status" value="1"/>
</dbReference>
<dbReference type="InterPro" id="IPR001841">
    <property type="entry name" value="Znf_RING"/>
</dbReference>
<evidence type="ECO:0000313" key="12">
    <source>
        <dbReference type="EMBL" id="CAZ84641.1"/>
    </source>
</evidence>
<dbReference type="PROSITE" id="PS00518">
    <property type="entry name" value="ZF_RING_1"/>
    <property type="match status" value="1"/>
</dbReference>
<name>D5GJE8_TUBMM</name>
<evidence type="ECO:0000256" key="7">
    <source>
        <dbReference type="ARBA" id="ARBA00022786"/>
    </source>
</evidence>
<feature type="domain" description="RING-type" evidence="11">
    <location>
        <begin position="157"/>
        <end position="353"/>
    </location>
</feature>
<evidence type="ECO:0000256" key="2">
    <source>
        <dbReference type="ARBA" id="ARBA00012251"/>
    </source>
</evidence>
<dbReference type="STRING" id="656061.D5GJE8"/>
<evidence type="ECO:0000259" key="10">
    <source>
        <dbReference type="PROSITE" id="PS50089"/>
    </source>
</evidence>
<dbReference type="HOGENOM" id="CLU_022048_7_6_1"/>
<evidence type="ECO:0000256" key="9">
    <source>
        <dbReference type="PROSITE-ProRule" id="PRU00175"/>
    </source>
</evidence>
<dbReference type="Gene3D" id="3.30.40.10">
    <property type="entry name" value="Zinc/RING finger domain, C3HC4 (zinc finger)"/>
    <property type="match status" value="1"/>
</dbReference>
<dbReference type="GeneID" id="9182642"/>
<dbReference type="GO" id="GO:0008270">
    <property type="term" value="F:zinc ion binding"/>
    <property type="evidence" value="ECO:0007669"/>
    <property type="project" value="UniProtKB-KW"/>
</dbReference>
<reference evidence="12 13" key="1">
    <citation type="journal article" date="2010" name="Nature">
        <title>Perigord black truffle genome uncovers evolutionary origins and mechanisms of symbiosis.</title>
        <authorList>
            <person name="Martin F."/>
            <person name="Kohler A."/>
            <person name="Murat C."/>
            <person name="Balestrini R."/>
            <person name="Coutinho P.M."/>
            <person name="Jaillon O."/>
            <person name="Montanini B."/>
            <person name="Morin E."/>
            <person name="Noel B."/>
            <person name="Percudani R."/>
            <person name="Porcel B."/>
            <person name="Rubini A."/>
            <person name="Amicucci A."/>
            <person name="Amselem J."/>
            <person name="Anthouard V."/>
            <person name="Arcioni S."/>
            <person name="Artiguenave F."/>
            <person name="Aury J.M."/>
            <person name="Ballario P."/>
            <person name="Bolchi A."/>
            <person name="Brenna A."/>
            <person name="Brun A."/>
            <person name="Buee M."/>
            <person name="Cantarel B."/>
            <person name="Chevalier G."/>
            <person name="Couloux A."/>
            <person name="Da Silva C."/>
            <person name="Denoeud F."/>
            <person name="Duplessis S."/>
            <person name="Ghignone S."/>
            <person name="Hilselberger B."/>
            <person name="Iotti M."/>
            <person name="Marcais B."/>
            <person name="Mello A."/>
            <person name="Miranda M."/>
            <person name="Pacioni G."/>
            <person name="Quesneville H."/>
            <person name="Riccioni C."/>
            <person name="Ruotolo R."/>
            <person name="Splivallo R."/>
            <person name="Stocchi V."/>
            <person name="Tisserant E."/>
            <person name="Viscomi A.R."/>
            <person name="Zambonelli A."/>
            <person name="Zampieri E."/>
            <person name="Henrissat B."/>
            <person name="Lebrun M.H."/>
            <person name="Paolocci F."/>
            <person name="Bonfante P."/>
            <person name="Ottonello S."/>
            <person name="Wincker P."/>
        </authorList>
    </citation>
    <scope>NUCLEOTIDE SEQUENCE [LARGE SCALE GENOMIC DNA]</scope>
    <source>
        <strain evidence="12 13">Mel28</strain>
    </source>
</reference>
<dbReference type="InterPro" id="IPR027370">
    <property type="entry name" value="Znf-RING_euk"/>
</dbReference>
<evidence type="ECO:0000256" key="6">
    <source>
        <dbReference type="ARBA" id="ARBA00022771"/>
    </source>
</evidence>
<dbReference type="CDD" id="cd22584">
    <property type="entry name" value="Rcat_RBR_unk"/>
    <property type="match status" value="1"/>
</dbReference>
<evidence type="ECO:0000259" key="11">
    <source>
        <dbReference type="PROSITE" id="PS51873"/>
    </source>
</evidence>
<dbReference type="PANTHER" id="PTHR11685">
    <property type="entry name" value="RBR FAMILY RING FINGER AND IBR DOMAIN-CONTAINING"/>
    <property type="match status" value="1"/>
</dbReference>
<evidence type="ECO:0000256" key="1">
    <source>
        <dbReference type="ARBA" id="ARBA00001798"/>
    </source>
</evidence>
<dbReference type="GO" id="GO:0061630">
    <property type="term" value="F:ubiquitin protein ligase activity"/>
    <property type="evidence" value="ECO:0007669"/>
    <property type="project" value="UniProtKB-EC"/>
</dbReference>
<keyword evidence="7" id="KW-0833">Ubl conjugation pathway</keyword>
<dbReference type="PROSITE" id="PS51873">
    <property type="entry name" value="TRIAD"/>
    <property type="match status" value="1"/>
</dbReference>
<gene>
    <name evidence="12" type="ORF">GSTUM_00008965001</name>
</gene>
<keyword evidence="6 9" id="KW-0863">Zinc-finger</keyword>
<evidence type="ECO:0000256" key="8">
    <source>
        <dbReference type="ARBA" id="ARBA00022833"/>
    </source>
</evidence>
<evidence type="ECO:0000256" key="4">
    <source>
        <dbReference type="ARBA" id="ARBA00022723"/>
    </source>
</evidence>
<proteinExistence type="predicted"/>
<organism evidence="12 13">
    <name type="scientific">Tuber melanosporum (strain Mel28)</name>
    <name type="common">Perigord black truffle</name>
    <dbReference type="NCBI Taxonomy" id="656061"/>
    <lineage>
        <taxon>Eukaryota</taxon>
        <taxon>Fungi</taxon>
        <taxon>Dikarya</taxon>
        <taxon>Ascomycota</taxon>
        <taxon>Pezizomycotina</taxon>
        <taxon>Pezizomycetes</taxon>
        <taxon>Pezizales</taxon>
        <taxon>Tuberaceae</taxon>
        <taxon>Tuber</taxon>
    </lineage>
</organism>